<keyword evidence="6" id="KW-1133">Transmembrane helix</keyword>
<dbReference type="InterPro" id="IPR036412">
    <property type="entry name" value="HAD-like_sf"/>
</dbReference>
<evidence type="ECO:0000256" key="5">
    <source>
        <dbReference type="SAM" id="MobiDB-lite"/>
    </source>
</evidence>
<dbReference type="CDD" id="cd02612">
    <property type="entry name" value="HAD_PGPPase"/>
    <property type="match status" value="1"/>
</dbReference>
<dbReference type="FunFam" id="3.40.50.1000:FF:000025">
    <property type="entry name" value="HAD hydrolase, family IB"/>
    <property type="match status" value="1"/>
</dbReference>
<dbReference type="Gene3D" id="3.40.50.1000">
    <property type="entry name" value="HAD superfamily/HAD-like"/>
    <property type="match status" value="1"/>
</dbReference>
<dbReference type="SUPFAM" id="SSF56784">
    <property type="entry name" value="HAD-like"/>
    <property type="match status" value="1"/>
</dbReference>
<dbReference type="Pfam" id="PF12710">
    <property type="entry name" value="HAD"/>
    <property type="match status" value="1"/>
</dbReference>
<name>A0A508A3M1_9ACTO</name>
<dbReference type="NCBIfam" id="TIGR01490">
    <property type="entry name" value="HAD-SF-IB-hyp1"/>
    <property type="match status" value="1"/>
</dbReference>
<dbReference type="Gene3D" id="1.20.1440.100">
    <property type="entry name" value="SG protein - dephosphorylation function"/>
    <property type="match status" value="1"/>
</dbReference>
<dbReference type="GO" id="GO:0016787">
    <property type="term" value="F:hydrolase activity"/>
    <property type="evidence" value="ECO:0007669"/>
    <property type="project" value="UniProtKB-KW"/>
</dbReference>
<gene>
    <name evidence="7" type="ORF">FK256_01145</name>
</gene>
<sequence>MSAQARASDPSRPTATSPVAFPIAPPAASRISAAPTAAAVAGPPRTGRRAAAYFDLDKTILATSSTWALGTPMRRSGLISSRALAYGLIAQIPYLLVGAGTRQSTNLMEHLALMSAGISRRDLVEVVEGALATAIEPAVYAEALDLIEAHHRAGHDVVVVSASISEMVAPIAHLVGADRAVATHMEVGEDGLFTGRIARSMLHSEKVVALHEDAAAHGIDPARCWAYSDSVSDEPMLSAVGHPVAVNPDRDLRRMAQERDWPVRDFARPVRLRPRWEPPSLSTRASLTVGMAGVLAVAGAAAWLVARRGGHSRA</sequence>
<keyword evidence="3 7" id="KW-0378">Hydrolase</keyword>
<keyword evidence="4" id="KW-0460">Magnesium</keyword>
<dbReference type="PANTHER" id="PTHR43344:SF13">
    <property type="entry name" value="PHOSPHATASE RV3661-RELATED"/>
    <property type="match status" value="1"/>
</dbReference>
<comment type="caution">
    <text evidence="7">The sequence shown here is derived from an EMBL/GenBank/DDBJ whole genome shotgun (WGS) entry which is preliminary data.</text>
</comment>
<dbReference type="EMBL" id="VICB01000003">
    <property type="protein sequence ID" value="TQD44529.1"/>
    <property type="molecule type" value="Genomic_DNA"/>
</dbReference>
<dbReference type="AlphaFoldDB" id="A0A508A3M1"/>
<dbReference type="InterPro" id="IPR050582">
    <property type="entry name" value="HAD-like_SerB"/>
</dbReference>
<dbReference type="PANTHER" id="PTHR43344">
    <property type="entry name" value="PHOSPHOSERINE PHOSPHATASE"/>
    <property type="match status" value="1"/>
</dbReference>
<feature type="region of interest" description="Disordered" evidence="5">
    <location>
        <begin position="1"/>
        <end position="20"/>
    </location>
</feature>
<dbReference type="Proteomes" id="UP000319010">
    <property type="component" value="Unassembled WGS sequence"/>
</dbReference>
<organism evidence="7 8">
    <name type="scientific">Actinomyces johnsonii</name>
    <dbReference type="NCBI Taxonomy" id="544581"/>
    <lineage>
        <taxon>Bacteria</taxon>
        <taxon>Bacillati</taxon>
        <taxon>Actinomycetota</taxon>
        <taxon>Actinomycetes</taxon>
        <taxon>Actinomycetales</taxon>
        <taxon>Actinomycetaceae</taxon>
        <taxon>Actinomyces</taxon>
    </lineage>
</organism>
<evidence type="ECO:0000256" key="3">
    <source>
        <dbReference type="ARBA" id="ARBA00022801"/>
    </source>
</evidence>
<dbReference type="RefSeq" id="WP_141423390.1">
    <property type="nucleotide sequence ID" value="NZ_JASPFB010000001.1"/>
</dbReference>
<dbReference type="GO" id="GO:0046872">
    <property type="term" value="F:metal ion binding"/>
    <property type="evidence" value="ECO:0007669"/>
    <property type="project" value="UniProtKB-KW"/>
</dbReference>
<proteinExistence type="inferred from homology"/>
<comment type="similarity">
    <text evidence="1">Belongs to the HAD-like hydrolase superfamily. SerB family.</text>
</comment>
<protein>
    <submittedName>
        <fullName evidence="7">HAD family hydrolase</fullName>
    </submittedName>
</protein>
<evidence type="ECO:0000256" key="2">
    <source>
        <dbReference type="ARBA" id="ARBA00022723"/>
    </source>
</evidence>
<evidence type="ECO:0000256" key="4">
    <source>
        <dbReference type="ARBA" id="ARBA00022842"/>
    </source>
</evidence>
<keyword evidence="2" id="KW-0479">Metal-binding</keyword>
<reference evidence="7 8" key="1">
    <citation type="submission" date="2019-06" db="EMBL/GenBank/DDBJ databases">
        <title>Draft genome sequence of Actinomyces johnsonii CCUG 34287T.</title>
        <authorList>
            <person name="Salva-Serra F."/>
            <person name="Cardew S."/>
            <person name="Moore E."/>
        </authorList>
    </citation>
    <scope>NUCLEOTIDE SEQUENCE [LARGE SCALE GENOMIC DNA]</scope>
    <source>
        <strain evidence="7 8">CCUG 34287</strain>
    </source>
</reference>
<evidence type="ECO:0000256" key="1">
    <source>
        <dbReference type="ARBA" id="ARBA00009184"/>
    </source>
</evidence>
<evidence type="ECO:0000313" key="8">
    <source>
        <dbReference type="Proteomes" id="UP000319010"/>
    </source>
</evidence>
<evidence type="ECO:0000256" key="6">
    <source>
        <dbReference type="SAM" id="Phobius"/>
    </source>
</evidence>
<feature type="compositionally biased region" description="Polar residues" evidence="5">
    <location>
        <begin position="1"/>
        <end position="17"/>
    </location>
</feature>
<keyword evidence="6" id="KW-0812">Transmembrane</keyword>
<dbReference type="InterPro" id="IPR023214">
    <property type="entry name" value="HAD_sf"/>
</dbReference>
<dbReference type="InterPro" id="IPR006385">
    <property type="entry name" value="HAD_hydro_SerB1"/>
</dbReference>
<keyword evidence="6" id="KW-0472">Membrane</keyword>
<accession>A0A508A3M1</accession>
<dbReference type="NCBIfam" id="TIGR01488">
    <property type="entry name" value="HAD-SF-IB"/>
    <property type="match status" value="1"/>
</dbReference>
<feature type="transmembrane region" description="Helical" evidence="6">
    <location>
        <begin position="285"/>
        <end position="306"/>
    </location>
</feature>
<evidence type="ECO:0000313" key="7">
    <source>
        <dbReference type="EMBL" id="TQD44529.1"/>
    </source>
</evidence>